<dbReference type="EMBL" id="MHIP01000007">
    <property type="protein sequence ID" value="OGY55352.1"/>
    <property type="molecule type" value="Genomic_DNA"/>
</dbReference>
<proteinExistence type="predicted"/>
<evidence type="ECO:0000313" key="1">
    <source>
        <dbReference type="EMBL" id="OGY55352.1"/>
    </source>
</evidence>
<accession>A0A1G1YSL0</accession>
<comment type="caution">
    <text evidence="1">The sequence shown here is derived from an EMBL/GenBank/DDBJ whole genome shotgun (WGS) entry which is preliminary data.</text>
</comment>
<gene>
    <name evidence="1" type="ORF">A3A24_01430</name>
</gene>
<dbReference type="Proteomes" id="UP000176512">
    <property type="component" value="Unassembled WGS sequence"/>
</dbReference>
<organism evidence="1 2">
    <name type="scientific">Candidatus Buchananbacteria bacterium RIFCSPLOWO2_01_FULL_46_12</name>
    <dbReference type="NCBI Taxonomy" id="1797546"/>
    <lineage>
        <taxon>Bacteria</taxon>
        <taxon>Candidatus Buchananiibacteriota</taxon>
    </lineage>
</organism>
<reference evidence="1 2" key="1">
    <citation type="journal article" date="2016" name="Nat. Commun.">
        <title>Thousands of microbial genomes shed light on interconnected biogeochemical processes in an aquifer system.</title>
        <authorList>
            <person name="Anantharaman K."/>
            <person name="Brown C.T."/>
            <person name="Hug L.A."/>
            <person name="Sharon I."/>
            <person name="Castelle C.J."/>
            <person name="Probst A.J."/>
            <person name="Thomas B.C."/>
            <person name="Singh A."/>
            <person name="Wilkins M.J."/>
            <person name="Karaoz U."/>
            <person name="Brodie E.L."/>
            <person name="Williams K.H."/>
            <person name="Hubbard S.S."/>
            <person name="Banfield J.F."/>
        </authorList>
    </citation>
    <scope>NUCLEOTIDE SEQUENCE [LARGE SCALE GENOMIC DNA]</scope>
</reference>
<name>A0A1G1YSL0_9BACT</name>
<protein>
    <submittedName>
        <fullName evidence="1">Uncharacterized protein</fullName>
    </submittedName>
</protein>
<evidence type="ECO:0000313" key="2">
    <source>
        <dbReference type="Proteomes" id="UP000176512"/>
    </source>
</evidence>
<dbReference type="AlphaFoldDB" id="A0A1G1YSL0"/>
<sequence>MALIPGDNLIIKRNGPIPARHPLNGVLECPEMVQFCAVVTPERNASVFKRSIIALSDRKGSLLEGPYALLEIQRNSLGHLSLQMDVAGIDGPDKKDQVPLSMIGFCYYRRMPPSNHDSLPHL</sequence>